<evidence type="ECO:0000313" key="2">
    <source>
        <dbReference type="EMBL" id="KAK0428791.1"/>
    </source>
</evidence>
<organism evidence="2 3">
    <name type="scientific">Steinernema hermaphroditum</name>
    <dbReference type="NCBI Taxonomy" id="289476"/>
    <lineage>
        <taxon>Eukaryota</taxon>
        <taxon>Metazoa</taxon>
        <taxon>Ecdysozoa</taxon>
        <taxon>Nematoda</taxon>
        <taxon>Chromadorea</taxon>
        <taxon>Rhabditida</taxon>
        <taxon>Tylenchina</taxon>
        <taxon>Panagrolaimomorpha</taxon>
        <taxon>Strongyloidoidea</taxon>
        <taxon>Steinernematidae</taxon>
        <taxon>Steinernema</taxon>
    </lineage>
</organism>
<reference evidence="2" key="1">
    <citation type="submission" date="2023-06" db="EMBL/GenBank/DDBJ databases">
        <title>Genomic analysis of the entomopathogenic nematode Steinernema hermaphroditum.</title>
        <authorList>
            <person name="Schwarz E.M."/>
            <person name="Heppert J.K."/>
            <person name="Baniya A."/>
            <person name="Schwartz H.T."/>
            <person name="Tan C.-H."/>
            <person name="Antoshechkin I."/>
            <person name="Sternberg P.W."/>
            <person name="Goodrich-Blair H."/>
            <person name="Dillman A.R."/>
        </authorList>
    </citation>
    <scope>NUCLEOTIDE SEQUENCE</scope>
    <source>
        <strain evidence="2">PS9179</strain>
        <tissue evidence="2">Whole animal</tissue>
    </source>
</reference>
<feature type="transmembrane region" description="Helical" evidence="1">
    <location>
        <begin position="268"/>
        <end position="288"/>
    </location>
</feature>
<keyword evidence="1" id="KW-1133">Transmembrane helix</keyword>
<feature type="transmembrane region" description="Helical" evidence="1">
    <location>
        <begin position="40"/>
        <end position="60"/>
    </location>
</feature>
<feature type="transmembrane region" description="Helical" evidence="1">
    <location>
        <begin position="6"/>
        <end position="28"/>
    </location>
</feature>
<keyword evidence="1" id="KW-0812">Transmembrane</keyword>
<dbReference type="EMBL" id="JAUCMV010000001">
    <property type="protein sequence ID" value="KAK0428791.1"/>
    <property type="molecule type" value="Genomic_DNA"/>
</dbReference>
<feature type="transmembrane region" description="Helical" evidence="1">
    <location>
        <begin position="88"/>
        <end position="109"/>
    </location>
</feature>
<gene>
    <name evidence="2" type="ORF">QR680_011005</name>
</gene>
<keyword evidence="1" id="KW-0472">Membrane</keyword>
<feature type="transmembrane region" description="Helical" evidence="1">
    <location>
        <begin position="125"/>
        <end position="144"/>
    </location>
</feature>
<dbReference type="PANTHER" id="PTHR22943:SF248">
    <property type="entry name" value="SEVEN TM RECEPTOR"/>
    <property type="match status" value="1"/>
</dbReference>
<dbReference type="AlphaFoldDB" id="A0AA39MBL2"/>
<sequence>MAPFTAVVSYLIVSFDLFLEAFLLYMIIFRSPHSMRTFRIYLGVLCLNSTALSVVTGFIWQPEFTTHPICIHTEGIFKSFLSNRLMSALSGALMVQHIQLLLSSYIYVYSKMNYFSFDLFTRRRAIWNVVFVLVPAIVFGIIVYHSNSSDSYAKHHVPFKLNGFVSPVCYFVADLKADGLVNYAIGFIFIYIITFISVACYLLLKVHKKLKNPPSTTAPKTIQLQRMFFTNVLIQSLIPQVLVSVPIVVAIGYEIIGHNRLGSVLFKISIMSVSLHSLVSCCLVLWVTKPYRRELLLMLHVKKPSSKDTLAMTVGMAVTRMRRKDDD</sequence>
<keyword evidence="3" id="KW-1185">Reference proteome</keyword>
<feature type="transmembrane region" description="Helical" evidence="1">
    <location>
        <begin position="180"/>
        <end position="204"/>
    </location>
</feature>
<feature type="transmembrane region" description="Helical" evidence="1">
    <location>
        <begin position="232"/>
        <end position="256"/>
    </location>
</feature>
<protein>
    <submittedName>
        <fullName evidence="2">Uncharacterized protein</fullName>
    </submittedName>
</protein>
<dbReference type="InterPro" id="IPR019422">
    <property type="entry name" value="7TM_GPCR_serpentine_rcpt_Srh"/>
</dbReference>
<evidence type="ECO:0000256" key="1">
    <source>
        <dbReference type="SAM" id="Phobius"/>
    </source>
</evidence>
<dbReference type="SUPFAM" id="SSF81321">
    <property type="entry name" value="Family A G protein-coupled receptor-like"/>
    <property type="match status" value="1"/>
</dbReference>
<dbReference type="Pfam" id="PF10318">
    <property type="entry name" value="7TM_GPCR_Srh"/>
    <property type="match status" value="1"/>
</dbReference>
<proteinExistence type="predicted"/>
<name>A0AA39MBL2_9BILA</name>
<evidence type="ECO:0000313" key="3">
    <source>
        <dbReference type="Proteomes" id="UP001175271"/>
    </source>
</evidence>
<dbReference type="Proteomes" id="UP001175271">
    <property type="component" value="Unassembled WGS sequence"/>
</dbReference>
<accession>A0AA39MBL2</accession>
<comment type="caution">
    <text evidence="2">The sequence shown here is derived from an EMBL/GenBank/DDBJ whole genome shotgun (WGS) entry which is preliminary data.</text>
</comment>
<dbReference type="PANTHER" id="PTHR22943">
    <property type="entry name" value="7-TRANSMEMBRANE DOMAIN RECEPTOR C.ELEGANS"/>
    <property type="match status" value="1"/>
</dbReference>